<dbReference type="Pfam" id="PF01656">
    <property type="entry name" value="CbiA"/>
    <property type="match status" value="1"/>
</dbReference>
<dbReference type="PANTHER" id="PTHR43384:SF14">
    <property type="entry name" value="ESX-1 SECRETION-ASSOCIATED PROTEIN ESPI"/>
    <property type="match status" value="1"/>
</dbReference>
<feature type="region of interest" description="Disordered" evidence="1">
    <location>
        <begin position="120"/>
        <end position="299"/>
    </location>
</feature>
<feature type="domain" description="CobQ/CobB/MinD/ParA nucleotide binding" evidence="2">
    <location>
        <begin position="360"/>
        <end position="573"/>
    </location>
</feature>
<dbReference type="EMBL" id="BAAAHE010000015">
    <property type="protein sequence ID" value="GAA0618302.1"/>
    <property type="molecule type" value="Genomic_DNA"/>
</dbReference>
<evidence type="ECO:0000259" key="2">
    <source>
        <dbReference type="Pfam" id="PF01656"/>
    </source>
</evidence>
<dbReference type="PANTHER" id="PTHR43384">
    <property type="entry name" value="SEPTUM SITE-DETERMINING PROTEIN MIND HOMOLOG, CHLOROPLASTIC-RELATED"/>
    <property type="match status" value="1"/>
</dbReference>
<feature type="compositionally biased region" description="Low complexity" evidence="1">
    <location>
        <begin position="45"/>
        <end position="58"/>
    </location>
</feature>
<keyword evidence="4" id="KW-1185">Reference proteome</keyword>
<accession>A0ABP3RVZ5</accession>
<dbReference type="InterPro" id="IPR002586">
    <property type="entry name" value="CobQ/CobB/MinD/ParA_Nub-bd_dom"/>
</dbReference>
<dbReference type="InterPro" id="IPR050625">
    <property type="entry name" value="ParA/MinD_ATPase"/>
</dbReference>
<dbReference type="Proteomes" id="UP001500957">
    <property type="component" value="Unassembled WGS sequence"/>
</dbReference>
<feature type="compositionally biased region" description="Low complexity" evidence="1">
    <location>
        <begin position="272"/>
        <end position="290"/>
    </location>
</feature>
<feature type="compositionally biased region" description="Pro residues" evidence="1">
    <location>
        <begin position="217"/>
        <end position="227"/>
    </location>
</feature>
<evidence type="ECO:0000313" key="3">
    <source>
        <dbReference type="EMBL" id="GAA0618302.1"/>
    </source>
</evidence>
<evidence type="ECO:0000256" key="1">
    <source>
        <dbReference type="SAM" id="MobiDB-lite"/>
    </source>
</evidence>
<gene>
    <name evidence="3" type="ORF">GCM10009547_20770</name>
</gene>
<protein>
    <recommendedName>
        <fullName evidence="2">CobQ/CobB/MinD/ParA nucleotide binding domain-containing protein</fullName>
    </recommendedName>
</protein>
<dbReference type="RefSeq" id="WP_344604354.1">
    <property type="nucleotide sequence ID" value="NZ_BAAAHE010000015.1"/>
</dbReference>
<dbReference type="Gene3D" id="3.40.50.300">
    <property type="entry name" value="P-loop containing nucleotide triphosphate hydrolases"/>
    <property type="match status" value="1"/>
</dbReference>
<reference evidence="4" key="1">
    <citation type="journal article" date="2019" name="Int. J. Syst. Evol. Microbiol.">
        <title>The Global Catalogue of Microorganisms (GCM) 10K type strain sequencing project: providing services to taxonomists for standard genome sequencing and annotation.</title>
        <authorList>
            <consortium name="The Broad Institute Genomics Platform"/>
            <consortium name="The Broad Institute Genome Sequencing Center for Infectious Disease"/>
            <person name="Wu L."/>
            <person name="Ma J."/>
        </authorList>
    </citation>
    <scope>NUCLEOTIDE SEQUENCE [LARGE SCALE GENOMIC DNA]</scope>
    <source>
        <strain evidence="4">JCM 10671</strain>
    </source>
</reference>
<sequence length="614" mass="63326">MTTPSENPAQQNTAKNEGASKNAPPASAAAPSNSGGPAGAGSGASTGQSTGKGAAAGAPRTSTTDLPAPGGERDPNDSTWIYDQLGLSPEEYKGDPAPDATGLPSSAELRRRAAALNLDYDALRPGDPNASPFPPGSLGGGGIDPPTRKFEGFPAPGSGLPSQAEAPAAPAPPTPLAATSPAAVQPPAQAAPAQAPSQAAAQASPQASAPASAAPSAPAPASAPLPKAPVKGARPNRPARSAQPTGEPFKDYDAKQATGDIQLPVHNPPRPATRTAAPAAASANRPPARNLPVSTEKLTADSLTADKVLKQRKKPPSKGWRKGVLAATGGLVNLGPGSKERERMEFEERVRTEIPGCHRLAVISLKGGVGKTTTAAALGSMFASLRRDRVIAIDANPDRGTLGDKIVPGQARTTVRDFVARSAQLDRYSAVREYTAQADSRLEVLVSESDPLASLAFSENDYRIISDILERFYNLILTDCGTGLLHSAMVGVLAKADQVVIVSSASLDGARSASATLDWLEAHNYAELARESVTVVTSVRPQAATVHLDEIISHFAKRTRAVVAVPYDPHLAEGGQIDLSQLGKGAYQAYLELAAEIADQFPRLGIAKNGERTF</sequence>
<name>A0ABP3RVZ5_9ACTN</name>
<feature type="compositionally biased region" description="Low complexity" evidence="1">
    <location>
        <begin position="176"/>
        <end position="216"/>
    </location>
</feature>
<dbReference type="SUPFAM" id="SSF52540">
    <property type="entry name" value="P-loop containing nucleoside triphosphate hydrolases"/>
    <property type="match status" value="1"/>
</dbReference>
<dbReference type="InterPro" id="IPR027417">
    <property type="entry name" value="P-loop_NTPase"/>
</dbReference>
<feature type="compositionally biased region" description="Polar residues" evidence="1">
    <location>
        <begin position="1"/>
        <end position="15"/>
    </location>
</feature>
<evidence type="ECO:0000313" key="4">
    <source>
        <dbReference type="Proteomes" id="UP001500957"/>
    </source>
</evidence>
<proteinExistence type="predicted"/>
<organism evidence="3 4">
    <name type="scientific">Sporichthya brevicatena</name>
    <dbReference type="NCBI Taxonomy" id="171442"/>
    <lineage>
        <taxon>Bacteria</taxon>
        <taxon>Bacillati</taxon>
        <taxon>Actinomycetota</taxon>
        <taxon>Actinomycetes</taxon>
        <taxon>Sporichthyales</taxon>
        <taxon>Sporichthyaceae</taxon>
        <taxon>Sporichthya</taxon>
    </lineage>
</organism>
<feature type="region of interest" description="Disordered" evidence="1">
    <location>
        <begin position="1"/>
        <end position="108"/>
    </location>
</feature>
<comment type="caution">
    <text evidence="3">The sequence shown here is derived from an EMBL/GenBank/DDBJ whole genome shotgun (WGS) entry which is preliminary data.</text>
</comment>
<feature type="compositionally biased region" description="Low complexity" evidence="1">
    <location>
        <begin position="19"/>
        <end position="35"/>
    </location>
</feature>